<dbReference type="STRING" id="1797711.A2870_03685"/>
<dbReference type="Pfam" id="PF05137">
    <property type="entry name" value="PilN"/>
    <property type="match status" value="1"/>
</dbReference>
<accession>A0A1F5G5R9</accession>
<evidence type="ECO:0000313" key="2">
    <source>
        <dbReference type="EMBL" id="OGD87222.1"/>
    </source>
</evidence>
<evidence type="ECO:0000256" key="1">
    <source>
        <dbReference type="SAM" id="Phobius"/>
    </source>
</evidence>
<keyword evidence="1" id="KW-0812">Transmembrane</keyword>
<sequence length="181" mass="19447">MPDINLIPVEEKAQERAEQTQKKLQFVAVGVLVLSAVVTLITLLMYTTAVSKKNNLIAQVEDNSVKINQYKPQEELLVVSKDKAGAADQLLSARTDYKNFFGKMAGLLPQGVYFTDLRVSDSKITISGRAKTSADVAGLVSSLTSASGTELVTNVAIDTLSSDEFGVYAFVISGKLTGVKK</sequence>
<reference evidence="2 3" key="1">
    <citation type="journal article" date="2016" name="Nat. Commun.">
        <title>Thousands of microbial genomes shed light on interconnected biogeochemical processes in an aquifer system.</title>
        <authorList>
            <person name="Anantharaman K."/>
            <person name="Brown C.T."/>
            <person name="Hug L.A."/>
            <person name="Sharon I."/>
            <person name="Castelle C.J."/>
            <person name="Probst A.J."/>
            <person name="Thomas B.C."/>
            <person name="Singh A."/>
            <person name="Wilkins M.J."/>
            <person name="Karaoz U."/>
            <person name="Brodie E.L."/>
            <person name="Williams K.H."/>
            <person name="Hubbard S.S."/>
            <person name="Banfield J.F."/>
        </authorList>
    </citation>
    <scope>NUCLEOTIDE SEQUENCE [LARGE SCALE GENOMIC DNA]</scope>
</reference>
<feature type="transmembrane region" description="Helical" evidence="1">
    <location>
        <begin position="26"/>
        <end position="46"/>
    </location>
</feature>
<name>A0A1F5G5R9_9BACT</name>
<dbReference type="InterPro" id="IPR052534">
    <property type="entry name" value="Extracell_DNA_Util/SecSys_Comp"/>
</dbReference>
<keyword evidence="1" id="KW-0472">Membrane</keyword>
<dbReference type="PANTHER" id="PTHR40278:SF1">
    <property type="entry name" value="DNA UTILIZATION PROTEIN HOFN"/>
    <property type="match status" value="1"/>
</dbReference>
<comment type="caution">
    <text evidence="2">The sequence shown here is derived from an EMBL/GenBank/DDBJ whole genome shotgun (WGS) entry which is preliminary data.</text>
</comment>
<protein>
    <submittedName>
        <fullName evidence="2">Uncharacterized protein</fullName>
    </submittedName>
</protein>
<dbReference type="AlphaFoldDB" id="A0A1F5G5R9"/>
<gene>
    <name evidence="2" type="ORF">A2870_03685</name>
</gene>
<proteinExistence type="predicted"/>
<keyword evidence="1" id="KW-1133">Transmembrane helix</keyword>
<dbReference type="EMBL" id="MFAZ01000018">
    <property type="protein sequence ID" value="OGD87222.1"/>
    <property type="molecule type" value="Genomic_DNA"/>
</dbReference>
<dbReference type="Proteomes" id="UP000179102">
    <property type="component" value="Unassembled WGS sequence"/>
</dbReference>
<organism evidence="2 3">
    <name type="scientific">Candidatus Curtissbacteria bacterium RIFCSPHIGHO2_01_FULL_41_11</name>
    <dbReference type="NCBI Taxonomy" id="1797711"/>
    <lineage>
        <taxon>Bacteria</taxon>
        <taxon>Candidatus Curtissiibacteriota</taxon>
    </lineage>
</organism>
<dbReference type="PANTHER" id="PTHR40278">
    <property type="entry name" value="DNA UTILIZATION PROTEIN HOFN"/>
    <property type="match status" value="1"/>
</dbReference>
<dbReference type="InterPro" id="IPR007813">
    <property type="entry name" value="PilN"/>
</dbReference>
<evidence type="ECO:0000313" key="3">
    <source>
        <dbReference type="Proteomes" id="UP000179102"/>
    </source>
</evidence>